<evidence type="ECO:0000313" key="1">
    <source>
        <dbReference type="EMBL" id="KKL71808.1"/>
    </source>
</evidence>
<dbReference type="Gene3D" id="3.40.50.2000">
    <property type="entry name" value="Glycogen Phosphorylase B"/>
    <property type="match status" value="1"/>
</dbReference>
<protein>
    <submittedName>
        <fullName evidence="1">Uncharacterized protein</fullName>
    </submittedName>
</protein>
<gene>
    <name evidence="1" type="ORF">LCGC14_2091200</name>
</gene>
<dbReference type="SUPFAM" id="SSF53756">
    <property type="entry name" value="UDP-Glycosyltransferase/glycogen phosphorylase"/>
    <property type="match status" value="1"/>
</dbReference>
<name>A0A0F9ECM7_9ZZZZ</name>
<reference evidence="1" key="1">
    <citation type="journal article" date="2015" name="Nature">
        <title>Complex archaea that bridge the gap between prokaryotes and eukaryotes.</title>
        <authorList>
            <person name="Spang A."/>
            <person name="Saw J.H."/>
            <person name="Jorgensen S.L."/>
            <person name="Zaremba-Niedzwiedzka K."/>
            <person name="Martijn J."/>
            <person name="Lind A.E."/>
            <person name="van Eijk R."/>
            <person name="Schleper C."/>
            <person name="Guy L."/>
            <person name="Ettema T.J."/>
        </authorList>
    </citation>
    <scope>NUCLEOTIDE SEQUENCE</scope>
</reference>
<sequence>MQKLKSKYTLLYELFIYLAIKRKLQTIFLESLACETPVIASYVGGISEILSETNLIQSGLSFFISDIRGIKQRYYCLV</sequence>
<accession>A0A0F9ECM7</accession>
<comment type="caution">
    <text evidence="1">The sequence shown here is derived from an EMBL/GenBank/DDBJ whole genome shotgun (WGS) entry which is preliminary data.</text>
</comment>
<organism evidence="1">
    <name type="scientific">marine sediment metagenome</name>
    <dbReference type="NCBI Taxonomy" id="412755"/>
    <lineage>
        <taxon>unclassified sequences</taxon>
        <taxon>metagenomes</taxon>
        <taxon>ecological metagenomes</taxon>
    </lineage>
</organism>
<proteinExistence type="predicted"/>
<dbReference type="AlphaFoldDB" id="A0A0F9ECM7"/>
<dbReference type="EMBL" id="LAZR01025476">
    <property type="protein sequence ID" value="KKL71808.1"/>
    <property type="molecule type" value="Genomic_DNA"/>
</dbReference>